<name>A0A4R7CTY3_9FLAO</name>
<evidence type="ECO:0000313" key="3">
    <source>
        <dbReference type="EMBL" id="TDS11560.1"/>
    </source>
</evidence>
<dbReference type="EMBL" id="SNZW01000019">
    <property type="protein sequence ID" value="TDS11560.1"/>
    <property type="molecule type" value="Genomic_DNA"/>
</dbReference>
<dbReference type="CDD" id="cd03395">
    <property type="entry name" value="PAP2_like_4"/>
    <property type="match status" value="1"/>
</dbReference>
<dbReference type="InterPro" id="IPR036938">
    <property type="entry name" value="PAP2/HPO_sf"/>
</dbReference>
<dbReference type="GO" id="GO:0042392">
    <property type="term" value="F:sphingosine-1-phosphate phosphatase activity"/>
    <property type="evidence" value="ECO:0007669"/>
    <property type="project" value="TreeGrafter"/>
</dbReference>
<dbReference type="PANTHER" id="PTHR14969">
    <property type="entry name" value="SPHINGOSINE-1-PHOSPHATE PHOSPHOHYDROLASE"/>
    <property type="match status" value="1"/>
</dbReference>
<dbReference type="Gene3D" id="1.20.144.10">
    <property type="entry name" value="Phosphatidic acid phosphatase type 2/haloperoxidase"/>
    <property type="match status" value="2"/>
</dbReference>
<evidence type="ECO:0000256" key="1">
    <source>
        <dbReference type="SAM" id="Phobius"/>
    </source>
</evidence>
<reference evidence="3 4" key="1">
    <citation type="submission" date="2019-03" db="EMBL/GenBank/DDBJ databases">
        <title>Genomic Encyclopedia of Type Strains, Phase III (KMG-III): the genomes of soil and plant-associated and newly described type strains.</title>
        <authorList>
            <person name="Whitman W."/>
        </authorList>
    </citation>
    <scope>NUCLEOTIDE SEQUENCE [LARGE SCALE GENOMIC DNA]</scope>
    <source>
        <strain evidence="3 4">CECT 8455</strain>
    </source>
</reference>
<feature type="transmembrane region" description="Helical" evidence="1">
    <location>
        <begin position="106"/>
        <end position="127"/>
    </location>
</feature>
<dbReference type="RefSeq" id="WP_133674529.1">
    <property type="nucleotide sequence ID" value="NZ_SNZW01000019.1"/>
</dbReference>
<keyword evidence="4" id="KW-1185">Reference proteome</keyword>
<protein>
    <submittedName>
        <fullName evidence="3">Undecaprenyl-diphosphatase</fullName>
    </submittedName>
</protein>
<dbReference type="PANTHER" id="PTHR14969:SF13">
    <property type="entry name" value="AT30094P"/>
    <property type="match status" value="1"/>
</dbReference>
<evidence type="ECO:0000313" key="4">
    <source>
        <dbReference type="Proteomes" id="UP000295274"/>
    </source>
</evidence>
<feature type="transmembrane region" description="Helical" evidence="1">
    <location>
        <begin position="134"/>
        <end position="153"/>
    </location>
</feature>
<feature type="domain" description="Phosphatidic acid phosphatase type 2/haloperoxidase" evidence="2">
    <location>
        <begin position="59"/>
        <end position="174"/>
    </location>
</feature>
<dbReference type="InterPro" id="IPR000326">
    <property type="entry name" value="PAP2/HPO"/>
</dbReference>
<organism evidence="3 4">
    <name type="scientific">Maribacter caenipelagi</name>
    <dbReference type="NCBI Taxonomy" id="1447781"/>
    <lineage>
        <taxon>Bacteria</taxon>
        <taxon>Pseudomonadati</taxon>
        <taxon>Bacteroidota</taxon>
        <taxon>Flavobacteriia</taxon>
        <taxon>Flavobacteriales</taxon>
        <taxon>Flavobacteriaceae</taxon>
        <taxon>Maribacter</taxon>
    </lineage>
</organism>
<dbReference type="SUPFAM" id="SSF48317">
    <property type="entry name" value="Acid phosphatase/Vanadium-dependent haloperoxidase"/>
    <property type="match status" value="1"/>
</dbReference>
<feature type="transmembrane region" description="Helical" evidence="1">
    <location>
        <begin position="34"/>
        <end position="50"/>
    </location>
</feature>
<accession>A0A4R7CTY3</accession>
<keyword evidence="1" id="KW-0812">Transmembrane</keyword>
<dbReference type="OrthoDB" id="9789113at2"/>
<feature type="transmembrane region" description="Helical" evidence="1">
    <location>
        <begin position="57"/>
        <end position="75"/>
    </location>
</feature>
<dbReference type="SMART" id="SM00014">
    <property type="entry name" value="acidPPc"/>
    <property type="match status" value="1"/>
</dbReference>
<keyword evidence="1" id="KW-1133">Transmembrane helix</keyword>
<dbReference type="Proteomes" id="UP000295274">
    <property type="component" value="Unassembled WGS sequence"/>
</dbReference>
<dbReference type="Pfam" id="PF01569">
    <property type="entry name" value="PAP2"/>
    <property type="match status" value="1"/>
</dbReference>
<evidence type="ECO:0000259" key="2">
    <source>
        <dbReference type="SMART" id="SM00014"/>
    </source>
</evidence>
<comment type="caution">
    <text evidence="3">The sequence shown here is derived from an EMBL/GenBank/DDBJ whole genome shotgun (WGS) entry which is preliminary data.</text>
</comment>
<sequence>MLDKILQWDRDAFVYLNSLGIEQYDVFWSTVTKFPPWLPLFAFIIILFFVKFPKREATAMILTLLVMVVFVATVTDLTKNVVARLRPNNDEELNTLIRILRSPSGYSFFSGHASSSFSVITITVLFLRRKFKWVYLFYIWPILFAMSRVYVGVHFPIDLIVGALVGIISAWLFYRLYGVLISPYLRSDRRV</sequence>
<gene>
    <name evidence="3" type="ORF">DFQ03_3586</name>
</gene>
<feature type="transmembrane region" description="Helical" evidence="1">
    <location>
        <begin position="159"/>
        <end position="180"/>
    </location>
</feature>
<keyword evidence="1" id="KW-0472">Membrane</keyword>
<proteinExistence type="predicted"/>
<dbReference type="AlphaFoldDB" id="A0A4R7CTY3"/>